<accession>A0A0C2RRN2</accession>
<feature type="transmembrane region" description="Helical" evidence="1">
    <location>
        <begin position="417"/>
        <end position="437"/>
    </location>
</feature>
<evidence type="ECO:0000313" key="3">
    <source>
        <dbReference type="Proteomes" id="UP000031972"/>
    </source>
</evidence>
<sequence>MKDMKILLFLDRFQTLFQKAGVDYAVFRLILKMKLTMDARRIPTVMSNAKVNEQKEKNYFVRSLWIYALYGLSIVPVLFFIDQYFFQISIIFSILMFVLMTSMISDFSSVLLDIRDRSIIGPKPIHKRTLSAAKSFHVLIYMFLLTFATTTVPLVLSLFINGPLFSLLFLLEIVLLVMLILVLTAGIYVVILHFFDGERLKNMINYMQIALTIGILIGSQVVVRSFELVEITFEFSPAWWQVFVPPVWFGALHEAVLAGTRSNFLLVLAGLAIVVPVISIVIYIKLMPVFEHQLRKLSQTEGGAQKQKAKWKKQLARWISPNRVERSMFHFAGSIMKNERDFKLKVYPSIGFTLVIPFIFMFTTLQTSSFEEFREGSSFYLVYFTLLLIPNIFSMVKYSSSYKGSWVYQVTPLERKSILYSGTVKAALVKLFVPVYVVQSAIFLWLFSSSVLLDLVICLISAVLYSVICIKLLSNNQLPFTASFSLGQHQEGVKVFLLFLIILPLVGLHALSSLVPFGTEIYGLVMLAVAILTWKLAFRN</sequence>
<feature type="transmembrane region" description="Helical" evidence="1">
    <location>
        <begin position="443"/>
        <end position="474"/>
    </location>
</feature>
<dbReference type="PATRIC" id="fig|220754.4.peg.253"/>
<proteinExistence type="predicted"/>
<keyword evidence="1" id="KW-0472">Membrane</keyword>
<keyword evidence="1" id="KW-0812">Transmembrane</keyword>
<name>A0A0C2RRN2_9BACL</name>
<feature type="transmembrane region" description="Helical" evidence="1">
    <location>
        <begin position="377"/>
        <end position="396"/>
    </location>
</feature>
<reference evidence="2 3" key="1">
    <citation type="submission" date="2015-01" db="EMBL/GenBank/DDBJ databases">
        <title>Jeotgalibacillus campisalis genome sequencing.</title>
        <authorList>
            <person name="Goh K.M."/>
            <person name="Chan K.-G."/>
            <person name="Yaakop A.S."/>
            <person name="Ee R."/>
            <person name="Gan H.M."/>
            <person name="Chan C.S."/>
        </authorList>
    </citation>
    <scope>NUCLEOTIDE SEQUENCE [LARGE SCALE GENOMIC DNA]</scope>
    <source>
        <strain evidence="2 3">SF-57</strain>
    </source>
</reference>
<feature type="transmembrane region" description="Helical" evidence="1">
    <location>
        <begin position="166"/>
        <end position="191"/>
    </location>
</feature>
<feature type="transmembrane region" description="Helical" evidence="1">
    <location>
        <begin position="203"/>
        <end position="223"/>
    </location>
</feature>
<evidence type="ECO:0000256" key="1">
    <source>
        <dbReference type="SAM" id="Phobius"/>
    </source>
</evidence>
<evidence type="ECO:0000313" key="2">
    <source>
        <dbReference type="EMBL" id="KIL52920.1"/>
    </source>
</evidence>
<dbReference type="RefSeq" id="WP_041053785.1">
    <property type="nucleotide sequence ID" value="NZ_JXRR01000001.1"/>
</dbReference>
<dbReference type="AlphaFoldDB" id="A0A0C2RRN2"/>
<keyword evidence="1" id="KW-1133">Transmembrane helix</keyword>
<protein>
    <submittedName>
        <fullName evidence="2">Uncharacterized protein</fullName>
    </submittedName>
</protein>
<feature type="transmembrane region" description="Helical" evidence="1">
    <location>
        <begin position="346"/>
        <end position="365"/>
    </location>
</feature>
<dbReference type="Proteomes" id="UP000031972">
    <property type="component" value="Unassembled WGS sequence"/>
</dbReference>
<feature type="transmembrane region" description="Helical" evidence="1">
    <location>
        <begin position="264"/>
        <end position="286"/>
    </location>
</feature>
<feature type="transmembrane region" description="Helical" evidence="1">
    <location>
        <begin position="87"/>
        <end position="114"/>
    </location>
</feature>
<dbReference type="OrthoDB" id="2659138at2"/>
<feature type="transmembrane region" description="Helical" evidence="1">
    <location>
        <begin position="495"/>
        <end position="515"/>
    </location>
</feature>
<organism evidence="2 3">
    <name type="scientific">Jeotgalibacillus campisalis</name>
    <dbReference type="NCBI Taxonomy" id="220754"/>
    <lineage>
        <taxon>Bacteria</taxon>
        <taxon>Bacillati</taxon>
        <taxon>Bacillota</taxon>
        <taxon>Bacilli</taxon>
        <taxon>Bacillales</taxon>
        <taxon>Caryophanaceae</taxon>
        <taxon>Jeotgalibacillus</taxon>
    </lineage>
</organism>
<gene>
    <name evidence="2" type="ORF">KR50_02490</name>
</gene>
<comment type="caution">
    <text evidence="2">The sequence shown here is derived from an EMBL/GenBank/DDBJ whole genome shotgun (WGS) entry which is preliminary data.</text>
</comment>
<dbReference type="EMBL" id="JXRR01000001">
    <property type="protein sequence ID" value="KIL52920.1"/>
    <property type="molecule type" value="Genomic_DNA"/>
</dbReference>
<feature type="transmembrane region" description="Helical" evidence="1">
    <location>
        <begin position="521"/>
        <end position="538"/>
    </location>
</feature>
<feature type="transmembrane region" description="Helical" evidence="1">
    <location>
        <begin position="135"/>
        <end position="160"/>
    </location>
</feature>
<keyword evidence="3" id="KW-1185">Reference proteome</keyword>
<feature type="transmembrane region" description="Helical" evidence="1">
    <location>
        <begin position="64"/>
        <end position="81"/>
    </location>
</feature>